<dbReference type="AlphaFoldDB" id="A0A2A9NII8"/>
<dbReference type="EMBL" id="KZ302078">
    <property type="protein sequence ID" value="PFH48067.1"/>
    <property type="molecule type" value="Genomic_DNA"/>
</dbReference>
<reference evidence="1 2" key="1">
    <citation type="submission" date="2014-02" db="EMBL/GenBank/DDBJ databases">
        <title>Transposable element dynamics among asymbiotic and ectomycorrhizal Amanita fungi.</title>
        <authorList>
            <consortium name="DOE Joint Genome Institute"/>
            <person name="Hess J."/>
            <person name="Skrede I."/>
            <person name="Wolfe B."/>
            <person name="LaButti K."/>
            <person name="Ohm R.A."/>
            <person name="Grigoriev I.V."/>
            <person name="Pringle A."/>
        </authorList>
    </citation>
    <scope>NUCLEOTIDE SEQUENCE [LARGE SCALE GENOMIC DNA]</scope>
    <source>
        <strain evidence="1 2">SKay4041</strain>
    </source>
</reference>
<organism evidence="1 2">
    <name type="scientific">Amanita thiersii Skay4041</name>
    <dbReference type="NCBI Taxonomy" id="703135"/>
    <lineage>
        <taxon>Eukaryota</taxon>
        <taxon>Fungi</taxon>
        <taxon>Dikarya</taxon>
        <taxon>Basidiomycota</taxon>
        <taxon>Agaricomycotina</taxon>
        <taxon>Agaricomycetes</taxon>
        <taxon>Agaricomycetidae</taxon>
        <taxon>Agaricales</taxon>
        <taxon>Pluteineae</taxon>
        <taxon>Amanitaceae</taxon>
        <taxon>Amanita</taxon>
    </lineage>
</organism>
<proteinExistence type="predicted"/>
<sequence length="53" mass="6174">MKKVATRQTLGQLRHLATRPQFGYGKGWFFIYVPEVPKFESTVTIFVKSKAER</sequence>
<protein>
    <submittedName>
        <fullName evidence="1">Uncharacterized protein</fullName>
    </submittedName>
</protein>
<accession>A0A2A9NII8</accession>
<keyword evidence="2" id="KW-1185">Reference proteome</keyword>
<evidence type="ECO:0000313" key="1">
    <source>
        <dbReference type="EMBL" id="PFH48067.1"/>
    </source>
</evidence>
<name>A0A2A9NII8_9AGAR</name>
<dbReference type="Proteomes" id="UP000242287">
    <property type="component" value="Unassembled WGS sequence"/>
</dbReference>
<gene>
    <name evidence="1" type="ORF">AMATHDRAFT_66279</name>
</gene>
<evidence type="ECO:0000313" key="2">
    <source>
        <dbReference type="Proteomes" id="UP000242287"/>
    </source>
</evidence>